<keyword evidence="6 9" id="KW-1133">Transmembrane helix</keyword>
<evidence type="ECO:0000256" key="3">
    <source>
        <dbReference type="ARBA" id="ARBA00022475"/>
    </source>
</evidence>
<keyword evidence="5 9" id="KW-0812">Transmembrane</keyword>
<evidence type="ECO:0000256" key="5">
    <source>
        <dbReference type="ARBA" id="ARBA00022692"/>
    </source>
</evidence>
<evidence type="ECO:0000256" key="7">
    <source>
        <dbReference type="ARBA" id="ARBA00023136"/>
    </source>
</evidence>
<proteinExistence type="inferred from homology"/>
<comment type="function">
    <text evidence="9">Part of the tripartite ATP-independent periplasmic (TRAP) transport system.</text>
</comment>
<dbReference type="RefSeq" id="WP_189459599.1">
    <property type="nucleotide sequence ID" value="NZ_BMXD01000004.1"/>
</dbReference>
<comment type="similarity">
    <text evidence="8 9">Belongs to the TRAP transporter small permease family.</text>
</comment>
<feature type="transmembrane region" description="Helical" evidence="9">
    <location>
        <begin position="165"/>
        <end position="187"/>
    </location>
</feature>
<feature type="transmembrane region" description="Helical" evidence="9">
    <location>
        <begin position="37"/>
        <end position="61"/>
    </location>
</feature>
<dbReference type="PANTHER" id="PTHR35011">
    <property type="entry name" value="2,3-DIKETO-L-GULONATE TRAP TRANSPORTER SMALL PERMEASE PROTEIN YIAM"/>
    <property type="match status" value="1"/>
</dbReference>
<evidence type="ECO:0000256" key="6">
    <source>
        <dbReference type="ARBA" id="ARBA00022989"/>
    </source>
</evidence>
<keyword evidence="3" id="KW-1003">Cell membrane</keyword>
<feature type="domain" description="Tripartite ATP-independent periplasmic transporters DctQ component" evidence="10">
    <location>
        <begin position="74"/>
        <end position="190"/>
    </location>
</feature>
<reference evidence="12" key="1">
    <citation type="journal article" date="2019" name="Int. J. Syst. Evol. Microbiol.">
        <title>The Global Catalogue of Microorganisms (GCM) 10K type strain sequencing project: providing services to taxonomists for standard genome sequencing and annotation.</title>
        <authorList>
            <consortium name="The Broad Institute Genomics Platform"/>
            <consortium name="The Broad Institute Genome Sequencing Center for Infectious Disease"/>
            <person name="Wu L."/>
            <person name="Ma J."/>
        </authorList>
    </citation>
    <scope>NUCLEOTIDE SEQUENCE [LARGE SCALE GENOMIC DNA]</scope>
    <source>
        <strain evidence="12">KCTC 12847</strain>
    </source>
</reference>
<dbReference type="InterPro" id="IPR055348">
    <property type="entry name" value="DctQ"/>
</dbReference>
<evidence type="ECO:0000256" key="2">
    <source>
        <dbReference type="ARBA" id="ARBA00022448"/>
    </source>
</evidence>
<protein>
    <recommendedName>
        <fullName evidence="9">TRAP transporter small permease protein</fullName>
    </recommendedName>
</protein>
<keyword evidence="2 9" id="KW-0813">Transport</keyword>
<keyword evidence="4 9" id="KW-0997">Cell inner membrane</keyword>
<dbReference type="EMBL" id="JBHRUH010000050">
    <property type="protein sequence ID" value="MFC3294549.1"/>
    <property type="molecule type" value="Genomic_DNA"/>
</dbReference>
<comment type="subcellular location">
    <subcellularLocation>
        <location evidence="1 9">Cell inner membrane</location>
        <topology evidence="1 9">Multi-pass membrane protein</topology>
    </subcellularLocation>
</comment>
<evidence type="ECO:0000256" key="8">
    <source>
        <dbReference type="ARBA" id="ARBA00038436"/>
    </source>
</evidence>
<comment type="subunit">
    <text evidence="9">The complex comprises the extracytoplasmic solute receptor protein and the two transmembrane proteins.</text>
</comment>
<dbReference type="InterPro" id="IPR007387">
    <property type="entry name" value="TRAP_DctQ"/>
</dbReference>
<comment type="caution">
    <text evidence="9">Lacks conserved residue(s) required for the propagation of feature annotation.</text>
</comment>
<keyword evidence="7 9" id="KW-0472">Membrane</keyword>
<evidence type="ECO:0000313" key="12">
    <source>
        <dbReference type="Proteomes" id="UP001595640"/>
    </source>
</evidence>
<evidence type="ECO:0000313" key="11">
    <source>
        <dbReference type="EMBL" id="MFC3294549.1"/>
    </source>
</evidence>
<comment type="caution">
    <text evidence="11">The sequence shown here is derived from an EMBL/GenBank/DDBJ whole genome shotgun (WGS) entry which is preliminary data.</text>
</comment>
<dbReference type="Pfam" id="PF04290">
    <property type="entry name" value="DctQ"/>
    <property type="match status" value="1"/>
</dbReference>
<evidence type="ECO:0000256" key="4">
    <source>
        <dbReference type="ARBA" id="ARBA00022519"/>
    </source>
</evidence>
<gene>
    <name evidence="11" type="ORF">ACFOEI_21205</name>
</gene>
<name>A0ABV7M9M0_9GAMM</name>
<dbReference type="PANTHER" id="PTHR35011:SF4">
    <property type="entry name" value="SLL1102 PROTEIN"/>
    <property type="match status" value="1"/>
</dbReference>
<evidence type="ECO:0000259" key="10">
    <source>
        <dbReference type="Pfam" id="PF04290"/>
    </source>
</evidence>
<sequence>MPYARLAPWRERGAAVCAALARPLVWLGLFVGRLTSWLVLLVMLTVLTTVTLNALGINEIARWQDDVLLFGNALTINSVTELQWHLFGILTLLGGTYALHHDTHVRVDLVYQKLSPRGRAIVDILGHLLMLIPFCLLIAWLSQHFVTMSYVSGERSNYGGLTDRYLIKAMLPIGLVFLAIGALGQVLNNLAGLFDPSRLSTSTHDKEPIHG</sequence>
<feature type="transmembrane region" description="Helical" evidence="9">
    <location>
        <begin position="12"/>
        <end position="31"/>
    </location>
</feature>
<evidence type="ECO:0000256" key="1">
    <source>
        <dbReference type="ARBA" id="ARBA00004429"/>
    </source>
</evidence>
<organism evidence="11 12">
    <name type="scientific">Modicisalibacter luteus</name>
    <dbReference type="NCBI Taxonomy" id="453962"/>
    <lineage>
        <taxon>Bacteria</taxon>
        <taxon>Pseudomonadati</taxon>
        <taxon>Pseudomonadota</taxon>
        <taxon>Gammaproteobacteria</taxon>
        <taxon>Oceanospirillales</taxon>
        <taxon>Halomonadaceae</taxon>
        <taxon>Modicisalibacter</taxon>
    </lineage>
</organism>
<accession>A0ABV7M9M0</accession>
<dbReference type="Proteomes" id="UP001595640">
    <property type="component" value="Unassembled WGS sequence"/>
</dbReference>
<evidence type="ECO:0000256" key="9">
    <source>
        <dbReference type="RuleBase" id="RU369079"/>
    </source>
</evidence>
<keyword evidence="12" id="KW-1185">Reference proteome</keyword>
<feature type="transmembrane region" description="Helical" evidence="9">
    <location>
        <begin position="120"/>
        <end position="141"/>
    </location>
</feature>
<feature type="transmembrane region" description="Helical" evidence="9">
    <location>
        <begin position="82"/>
        <end position="100"/>
    </location>
</feature>